<dbReference type="Gene3D" id="3.40.50.1820">
    <property type="entry name" value="alpha/beta hydrolase"/>
    <property type="match status" value="1"/>
</dbReference>
<organism evidence="2 3">
    <name type="scientific">Aspergillus japonicus CBS 114.51</name>
    <dbReference type="NCBI Taxonomy" id="1448312"/>
    <lineage>
        <taxon>Eukaryota</taxon>
        <taxon>Fungi</taxon>
        <taxon>Dikarya</taxon>
        <taxon>Ascomycota</taxon>
        <taxon>Pezizomycotina</taxon>
        <taxon>Eurotiomycetes</taxon>
        <taxon>Eurotiomycetidae</taxon>
        <taxon>Eurotiales</taxon>
        <taxon>Aspergillaceae</taxon>
        <taxon>Aspergillus</taxon>
        <taxon>Aspergillus subgen. Circumdati</taxon>
    </lineage>
</organism>
<keyword evidence="3" id="KW-1185">Reference proteome</keyword>
<dbReference type="Pfam" id="PF00561">
    <property type="entry name" value="Abhydrolase_1"/>
    <property type="match status" value="1"/>
</dbReference>
<accession>A0A8T8WK48</accession>
<dbReference type="InterPro" id="IPR029058">
    <property type="entry name" value="AB_hydrolase_fold"/>
</dbReference>
<proteinExistence type="predicted"/>
<sequence length="424" mass="47310">MQHAACNCRRQTGLIHDTQQGSHALPWRLCDLHATEKFDSTCDGDNLSNRLHKEQESNIMLVNLALSLLALMFPSGTDSPHRVRYFYAGGEYTPLPATGEHIRTGQIYVEKLTPTRVTQPYPIVLIHGQAQTGTNWLNKPDGQPGWASYFLAQGYECYLLDQPFRGRSPWQWWNGELETYSAEHLQRYFTAPEQYELWPQAKLHTQWPGSGVMHDPIFDEYYASTVPFVSDNVPQETAMQKAGVALLDRIGTPVILLAHSQGGIMAWLLADQRPDLVQLIVSLEPGGPPFRNAAFGNGTTRAYGLTDIPIAYTPAVVDPATDLVTTTIPATHPDEVGCVIQAESPPARQLANLQQTPVVLVTSEASYHAPYDWCTVHFLRQAGVSTEHVRLADWGLRGNGHMMFLEKNSDDVAALVHERIQRFS</sequence>
<feature type="domain" description="AB hydrolase-1" evidence="1">
    <location>
        <begin position="121"/>
        <end position="285"/>
    </location>
</feature>
<evidence type="ECO:0000259" key="1">
    <source>
        <dbReference type="Pfam" id="PF00561"/>
    </source>
</evidence>
<name>A0A8T8WK48_ASPJA</name>
<dbReference type="InterPro" id="IPR050228">
    <property type="entry name" value="Carboxylesterase_BioH"/>
</dbReference>
<dbReference type="GeneID" id="37176742"/>
<dbReference type="OrthoDB" id="9978720at2759"/>
<dbReference type="Proteomes" id="UP000249497">
    <property type="component" value="Unassembled WGS sequence"/>
</dbReference>
<dbReference type="PANTHER" id="PTHR43194:SF4">
    <property type="entry name" value="AB HYDROLASE-1 DOMAIN-CONTAINING PROTEIN"/>
    <property type="match status" value="1"/>
</dbReference>
<dbReference type="RefSeq" id="XP_025522125.1">
    <property type="nucleotide sequence ID" value="XM_025673050.1"/>
</dbReference>
<dbReference type="InterPro" id="IPR000073">
    <property type="entry name" value="AB_hydrolase_1"/>
</dbReference>
<evidence type="ECO:0000313" key="2">
    <source>
        <dbReference type="EMBL" id="RAH76231.1"/>
    </source>
</evidence>
<dbReference type="EMBL" id="KZ824880">
    <property type="protein sequence ID" value="RAH76231.1"/>
    <property type="molecule type" value="Genomic_DNA"/>
</dbReference>
<dbReference type="SUPFAM" id="SSF53474">
    <property type="entry name" value="alpha/beta-Hydrolases"/>
    <property type="match status" value="1"/>
</dbReference>
<reference evidence="2 3" key="1">
    <citation type="submission" date="2018-02" db="EMBL/GenBank/DDBJ databases">
        <title>The genomes of Aspergillus section Nigri reveals drivers in fungal speciation.</title>
        <authorList>
            <consortium name="DOE Joint Genome Institute"/>
            <person name="Vesth T.C."/>
            <person name="Nybo J."/>
            <person name="Theobald S."/>
            <person name="Brandl J."/>
            <person name="Frisvad J.C."/>
            <person name="Nielsen K.F."/>
            <person name="Lyhne E.K."/>
            <person name="Kogle M.E."/>
            <person name="Kuo A."/>
            <person name="Riley R."/>
            <person name="Clum A."/>
            <person name="Nolan M."/>
            <person name="Lipzen A."/>
            <person name="Salamov A."/>
            <person name="Henrissat B."/>
            <person name="Wiebenga A."/>
            <person name="De vries R.P."/>
            <person name="Grigoriev I.V."/>
            <person name="Mortensen U.H."/>
            <person name="Andersen M.R."/>
            <person name="Baker S.E."/>
        </authorList>
    </citation>
    <scope>NUCLEOTIDE SEQUENCE [LARGE SCALE GENOMIC DNA]</scope>
    <source>
        <strain evidence="2 3">CBS 114.51</strain>
    </source>
</reference>
<dbReference type="AlphaFoldDB" id="A0A8T8WK48"/>
<dbReference type="PANTHER" id="PTHR43194">
    <property type="entry name" value="HYDROLASE ALPHA/BETA FOLD FAMILY"/>
    <property type="match status" value="1"/>
</dbReference>
<evidence type="ECO:0000313" key="3">
    <source>
        <dbReference type="Proteomes" id="UP000249497"/>
    </source>
</evidence>
<dbReference type="CDD" id="cd12809">
    <property type="entry name" value="Esterase_713_like-2"/>
    <property type="match status" value="1"/>
</dbReference>
<protein>
    <submittedName>
        <fullName evidence="2">Alpha/beta-hydrolase</fullName>
    </submittedName>
</protein>
<gene>
    <name evidence="2" type="ORF">BO86DRAFT_393576</name>
</gene>